<feature type="compositionally biased region" description="Acidic residues" evidence="1">
    <location>
        <begin position="103"/>
        <end position="113"/>
    </location>
</feature>
<dbReference type="EMBL" id="JAIWYP010000015">
    <property type="protein sequence ID" value="KAH3700663.1"/>
    <property type="molecule type" value="Genomic_DNA"/>
</dbReference>
<proteinExistence type="predicted"/>
<sequence>MSCQQLACDHSKGHSCGPIVRKIGQNDFLDLFFKYICLADEDRSYNEYPDYVPKTDVSESDDDADYVPKTDVLEADDDADDVPKTDVSESDDDADDVPKTDVSESDDDADDASDTFPLLKGNNKAGMFILSLFLRIYAFYLPRPLCPLV</sequence>
<gene>
    <name evidence="2" type="ORF">DPMN_075640</name>
</gene>
<reference evidence="2" key="2">
    <citation type="submission" date="2020-11" db="EMBL/GenBank/DDBJ databases">
        <authorList>
            <person name="McCartney M.A."/>
            <person name="Auch B."/>
            <person name="Kono T."/>
            <person name="Mallez S."/>
            <person name="Becker A."/>
            <person name="Gohl D.M."/>
            <person name="Silverstein K.A.T."/>
            <person name="Koren S."/>
            <person name="Bechman K.B."/>
            <person name="Herman A."/>
            <person name="Abrahante J.E."/>
            <person name="Garbe J."/>
        </authorList>
    </citation>
    <scope>NUCLEOTIDE SEQUENCE</scope>
    <source>
        <strain evidence="2">Duluth1</strain>
        <tissue evidence="2">Whole animal</tissue>
    </source>
</reference>
<dbReference type="AlphaFoldDB" id="A0A9D3YM37"/>
<comment type="caution">
    <text evidence="2">The sequence shown here is derived from an EMBL/GenBank/DDBJ whole genome shotgun (WGS) entry which is preliminary data.</text>
</comment>
<keyword evidence="3" id="KW-1185">Reference proteome</keyword>
<organism evidence="2 3">
    <name type="scientific">Dreissena polymorpha</name>
    <name type="common">Zebra mussel</name>
    <name type="synonym">Mytilus polymorpha</name>
    <dbReference type="NCBI Taxonomy" id="45954"/>
    <lineage>
        <taxon>Eukaryota</taxon>
        <taxon>Metazoa</taxon>
        <taxon>Spiralia</taxon>
        <taxon>Lophotrochozoa</taxon>
        <taxon>Mollusca</taxon>
        <taxon>Bivalvia</taxon>
        <taxon>Autobranchia</taxon>
        <taxon>Heteroconchia</taxon>
        <taxon>Euheterodonta</taxon>
        <taxon>Imparidentia</taxon>
        <taxon>Neoheterodontei</taxon>
        <taxon>Myida</taxon>
        <taxon>Dreissenoidea</taxon>
        <taxon>Dreissenidae</taxon>
        <taxon>Dreissena</taxon>
    </lineage>
</organism>
<dbReference type="Proteomes" id="UP000828390">
    <property type="component" value="Unassembled WGS sequence"/>
</dbReference>
<evidence type="ECO:0000313" key="3">
    <source>
        <dbReference type="Proteomes" id="UP000828390"/>
    </source>
</evidence>
<protein>
    <submittedName>
        <fullName evidence="2">Uncharacterized protein</fullName>
    </submittedName>
</protein>
<feature type="region of interest" description="Disordered" evidence="1">
    <location>
        <begin position="46"/>
        <end position="115"/>
    </location>
</feature>
<name>A0A9D3YM37_DREPO</name>
<accession>A0A9D3YM37</accession>
<reference evidence="2" key="1">
    <citation type="journal article" date="2019" name="bioRxiv">
        <title>The Genome of the Zebra Mussel, Dreissena polymorpha: A Resource for Invasive Species Research.</title>
        <authorList>
            <person name="McCartney M.A."/>
            <person name="Auch B."/>
            <person name="Kono T."/>
            <person name="Mallez S."/>
            <person name="Zhang Y."/>
            <person name="Obille A."/>
            <person name="Becker A."/>
            <person name="Abrahante J.E."/>
            <person name="Garbe J."/>
            <person name="Badalamenti J.P."/>
            <person name="Herman A."/>
            <person name="Mangelson H."/>
            <person name="Liachko I."/>
            <person name="Sullivan S."/>
            <person name="Sone E.D."/>
            <person name="Koren S."/>
            <person name="Silverstein K.A.T."/>
            <person name="Beckman K.B."/>
            <person name="Gohl D.M."/>
        </authorList>
    </citation>
    <scope>NUCLEOTIDE SEQUENCE</scope>
    <source>
        <strain evidence="2">Duluth1</strain>
        <tissue evidence="2">Whole animal</tissue>
    </source>
</reference>
<evidence type="ECO:0000256" key="1">
    <source>
        <dbReference type="SAM" id="MobiDB-lite"/>
    </source>
</evidence>
<evidence type="ECO:0000313" key="2">
    <source>
        <dbReference type="EMBL" id="KAH3700663.1"/>
    </source>
</evidence>